<name>A0A3N2CY99_9ACTN</name>
<dbReference type="Gene3D" id="1.10.10.10">
    <property type="entry name" value="Winged helix-like DNA-binding domain superfamily/Winged helix DNA-binding domain"/>
    <property type="match status" value="1"/>
</dbReference>
<dbReference type="GO" id="GO:0003677">
    <property type="term" value="F:DNA binding"/>
    <property type="evidence" value="ECO:0007669"/>
    <property type="project" value="UniProtKB-KW"/>
</dbReference>
<keyword evidence="6" id="KW-1185">Reference proteome</keyword>
<dbReference type="GO" id="GO:0006355">
    <property type="term" value="P:regulation of DNA-templated transcription"/>
    <property type="evidence" value="ECO:0007669"/>
    <property type="project" value="InterPro"/>
</dbReference>
<dbReference type="InterPro" id="IPR001867">
    <property type="entry name" value="OmpR/PhoB-type_DNA-bd"/>
</dbReference>
<evidence type="ECO:0000259" key="4">
    <source>
        <dbReference type="SMART" id="SM00862"/>
    </source>
</evidence>
<evidence type="ECO:0000313" key="5">
    <source>
        <dbReference type="EMBL" id="ROR92433.1"/>
    </source>
</evidence>
<accession>A0A3N2CY99</accession>
<dbReference type="AlphaFoldDB" id="A0A3N2CY99"/>
<evidence type="ECO:0000256" key="2">
    <source>
        <dbReference type="ARBA" id="ARBA00023125"/>
    </source>
</evidence>
<dbReference type="Proteomes" id="UP000281738">
    <property type="component" value="Unassembled WGS sequence"/>
</dbReference>
<comment type="caution">
    <text evidence="5">The sequence shown here is derived from an EMBL/GenBank/DDBJ whole genome shotgun (WGS) entry which is preliminary data.</text>
</comment>
<keyword evidence="1" id="KW-0805">Transcription regulation</keyword>
<proteinExistence type="predicted"/>
<reference evidence="5 6" key="1">
    <citation type="submission" date="2018-11" db="EMBL/GenBank/DDBJ databases">
        <title>Sequencing the genomes of 1000 actinobacteria strains.</title>
        <authorList>
            <person name="Klenk H.-P."/>
        </authorList>
    </citation>
    <scope>NUCLEOTIDE SEQUENCE [LARGE SCALE GENOMIC DNA]</scope>
    <source>
        <strain evidence="5 6">DSM 12652</strain>
    </source>
</reference>
<keyword evidence="2" id="KW-0238">DNA-binding</keyword>
<dbReference type="InterPro" id="IPR036388">
    <property type="entry name" value="WH-like_DNA-bd_sf"/>
</dbReference>
<keyword evidence="3" id="KW-0804">Transcription</keyword>
<evidence type="ECO:0000313" key="6">
    <source>
        <dbReference type="Proteomes" id="UP000281738"/>
    </source>
</evidence>
<dbReference type="SMART" id="SM00862">
    <property type="entry name" value="Trans_reg_C"/>
    <property type="match status" value="1"/>
</dbReference>
<dbReference type="Gene3D" id="3.30.450.40">
    <property type="match status" value="1"/>
</dbReference>
<evidence type="ECO:0000256" key="1">
    <source>
        <dbReference type="ARBA" id="ARBA00023015"/>
    </source>
</evidence>
<sequence length="413" mass="45170">MTSTSDELRTRRLEAVHAWTTFIEHGDRAEGLVRPEILRSWERSAPRVQVDVTEAPLDDETDTRSFWHDSPLQLAVERVESELRRTCEDGDLVVAVTDAETRILWTYGGRVMRRKAESVNFVAGGRWDDTSVGTNALDLACRHDAPAMVFSAEHYAQVVHNWVCWAAPVHDPVSGEQLGVIDLSTTWDRSHPIGLATARVMARLIETAMPATSSRGLPGQPGPAPVAGLDLSLLGAAEARLDGQRLLLNRRQTEILALLALNPGGLSLEHLHALLYGDQAVTFSTLKAEVSHLRSALGGRLASRPYRLEVPVRVDVDEVLRLLRRGQVRAAVAAYGGDLMPGTESPALVELADYVAVAVREALLADPQPQAVARYTELAPYDTEVVEVCLALMGDDHHPTKALLKGRLAAARR</sequence>
<gene>
    <name evidence="5" type="ORF">EDD33_3323</name>
</gene>
<dbReference type="GO" id="GO:0000160">
    <property type="term" value="P:phosphorelay signal transduction system"/>
    <property type="evidence" value="ECO:0007669"/>
    <property type="project" value="InterPro"/>
</dbReference>
<dbReference type="InterPro" id="IPR016032">
    <property type="entry name" value="Sig_transdc_resp-reg_C-effctor"/>
</dbReference>
<evidence type="ECO:0000256" key="3">
    <source>
        <dbReference type="ARBA" id="ARBA00023163"/>
    </source>
</evidence>
<dbReference type="OrthoDB" id="3928741at2"/>
<dbReference type="EMBL" id="RKHO01000001">
    <property type="protein sequence ID" value="ROR92433.1"/>
    <property type="molecule type" value="Genomic_DNA"/>
</dbReference>
<organism evidence="5 6">
    <name type="scientific">Nocardioides aurantiacus</name>
    <dbReference type="NCBI Taxonomy" id="86796"/>
    <lineage>
        <taxon>Bacteria</taxon>
        <taxon>Bacillati</taxon>
        <taxon>Actinomycetota</taxon>
        <taxon>Actinomycetes</taxon>
        <taxon>Propionibacteriales</taxon>
        <taxon>Nocardioidaceae</taxon>
        <taxon>Nocardioides</taxon>
    </lineage>
</organism>
<dbReference type="RefSeq" id="WP_123392075.1">
    <property type="nucleotide sequence ID" value="NZ_RKHO01000001.1"/>
</dbReference>
<feature type="domain" description="OmpR/PhoB-type" evidence="4">
    <location>
        <begin position="243"/>
        <end position="308"/>
    </location>
</feature>
<protein>
    <recommendedName>
        <fullName evidence="4">OmpR/PhoB-type domain-containing protein</fullName>
    </recommendedName>
</protein>
<dbReference type="InterPro" id="IPR029016">
    <property type="entry name" value="GAF-like_dom_sf"/>
</dbReference>
<dbReference type="SUPFAM" id="SSF46894">
    <property type="entry name" value="C-terminal effector domain of the bipartite response regulators"/>
    <property type="match status" value="1"/>
</dbReference>